<keyword evidence="3 5" id="KW-0863">Zinc-finger</keyword>
<evidence type="ECO:0000256" key="1">
    <source>
        <dbReference type="ARBA" id="ARBA00022723"/>
    </source>
</evidence>
<dbReference type="Proteomes" id="UP000837857">
    <property type="component" value="Chromosome 4"/>
</dbReference>
<dbReference type="Pfam" id="PF00096">
    <property type="entry name" value="zf-C2H2"/>
    <property type="match status" value="1"/>
</dbReference>
<feature type="compositionally biased region" description="Basic residues" evidence="6">
    <location>
        <begin position="200"/>
        <end position="218"/>
    </location>
</feature>
<evidence type="ECO:0000259" key="7">
    <source>
        <dbReference type="PROSITE" id="PS50157"/>
    </source>
</evidence>
<dbReference type="PROSITE" id="PS00028">
    <property type="entry name" value="ZINC_FINGER_C2H2_1"/>
    <property type="match status" value="3"/>
</dbReference>
<proteinExistence type="predicted"/>
<dbReference type="InterPro" id="IPR036236">
    <property type="entry name" value="Znf_C2H2_sf"/>
</dbReference>
<keyword evidence="1" id="KW-0479">Metal-binding</keyword>
<protein>
    <recommendedName>
        <fullName evidence="7">C2H2-type domain-containing protein</fullName>
    </recommendedName>
</protein>
<feature type="region of interest" description="Disordered" evidence="6">
    <location>
        <begin position="150"/>
        <end position="229"/>
    </location>
</feature>
<feature type="non-terminal residue" evidence="8">
    <location>
        <position position="1"/>
    </location>
</feature>
<feature type="domain" description="C2H2-type" evidence="7">
    <location>
        <begin position="279"/>
        <end position="302"/>
    </location>
</feature>
<feature type="domain" description="C2H2-type" evidence="7">
    <location>
        <begin position="247"/>
        <end position="275"/>
    </location>
</feature>
<evidence type="ECO:0000256" key="6">
    <source>
        <dbReference type="SAM" id="MobiDB-lite"/>
    </source>
</evidence>
<reference evidence="8" key="1">
    <citation type="submission" date="2022-03" db="EMBL/GenBank/DDBJ databases">
        <authorList>
            <person name="Martin H S."/>
        </authorList>
    </citation>
    <scope>NUCLEOTIDE SEQUENCE</scope>
</reference>
<organism evidence="8 9">
    <name type="scientific">Iphiclides podalirius</name>
    <name type="common">scarce swallowtail</name>
    <dbReference type="NCBI Taxonomy" id="110791"/>
    <lineage>
        <taxon>Eukaryota</taxon>
        <taxon>Metazoa</taxon>
        <taxon>Ecdysozoa</taxon>
        <taxon>Arthropoda</taxon>
        <taxon>Hexapoda</taxon>
        <taxon>Insecta</taxon>
        <taxon>Pterygota</taxon>
        <taxon>Neoptera</taxon>
        <taxon>Endopterygota</taxon>
        <taxon>Lepidoptera</taxon>
        <taxon>Glossata</taxon>
        <taxon>Ditrysia</taxon>
        <taxon>Papilionoidea</taxon>
        <taxon>Papilionidae</taxon>
        <taxon>Papilioninae</taxon>
        <taxon>Iphiclides</taxon>
    </lineage>
</organism>
<evidence type="ECO:0000256" key="4">
    <source>
        <dbReference type="ARBA" id="ARBA00022833"/>
    </source>
</evidence>
<name>A0ABN8IUN5_9NEOP</name>
<feature type="domain" description="C2H2-type" evidence="7">
    <location>
        <begin position="351"/>
        <end position="381"/>
    </location>
</feature>
<dbReference type="PROSITE" id="PS50157">
    <property type="entry name" value="ZINC_FINGER_C2H2_2"/>
    <property type="match status" value="3"/>
</dbReference>
<keyword evidence="4" id="KW-0862">Zinc</keyword>
<dbReference type="SMART" id="SM00355">
    <property type="entry name" value="ZnF_C2H2"/>
    <property type="match status" value="4"/>
</dbReference>
<feature type="region of interest" description="Disordered" evidence="6">
    <location>
        <begin position="54"/>
        <end position="104"/>
    </location>
</feature>
<dbReference type="SUPFAM" id="SSF57667">
    <property type="entry name" value="beta-beta-alpha zinc fingers"/>
    <property type="match status" value="1"/>
</dbReference>
<dbReference type="InterPro" id="IPR013087">
    <property type="entry name" value="Znf_C2H2_type"/>
</dbReference>
<evidence type="ECO:0000313" key="9">
    <source>
        <dbReference type="Proteomes" id="UP000837857"/>
    </source>
</evidence>
<dbReference type="EMBL" id="OW152816">
    <property type="protein sequence ID" value="CAH2067629.1"/>
    <property type="molecule type" value="Genomic_DNA"/>
</dbReference>
<evidence type="ECO:0000256" key="3">
    <source>
        <dbReference type="ARBA" id="ARBA00022771"/>
    </source>
</evidence>
<keyword evidence="2" id="KW-0677">Repeat</keyword>
<dbReference type="Gene3D" id="3.30.160.60">
    <property type="entry name" value="Classic Zinc Finger"/>
    <property type="match status" value="2"/>
</dbReference>
<evidence type="ECO:0000313" key="8">
    <source>
        <dbReference type="EMBL" id="CAH2067629.1"/>
    </source>
</evidence>
<dbReference type="PANTHER" id="PTHR24409:SF295">
    <property type="entry name" value="AZ2-RELATED"/>
    <property type="match status" value="1"/>
</dbReference>
<gene>
    <name evidence="8" type="ORF">IPOD504_LOCUS13964</name>
</gene>
<evidence type="ECO:0000256" key="5">
    <source>
        <dbReference type="PROSITE-ProRule" id="PRU00042"/>
    </source>
</evidence>
<evidence type="ECO:0000256" key="2">
    <source>
        <dbReference type="ARBA" id="ARBA00022737"/>
    </source>
</evidence>
<dbReference type="Pfam" id="PF13894">
    <property type="entry name" value="zf-C2H2_4"/>
    <property type="match status" value="1"/>
</dbReference>
<feature type="compositionally biased region" description="Basic and acidic residues" evidence="6">
    <location>
        <begin position="169"/>
        <end position="180"/>
    </location>
</feature>
<keyword evidence="9" id="KW-1185">Reference proteome</keyword>
<sequence length="394" mass="42924">MSLAKVLQKEFKDHSATEQLLAAQGASPDGLPTNGHELALFGHALDAAQNPHLSAVSNNLSGSGEGEGEESSSDAGASDAEGEPRAKQEPLDYDDPAALAHTNGALPHNFPGLLNLPGFPGLPGPSGIPDNFAINLLSIGHVSHTYRNEHEARRACTSRSVRRRVTAVGRREGASGRERGGAPNASACGKRYSSGGNPKRPQRRRRLRTRTPPRRPRTAPRPLPRSNRRLRVAGAALAGGAAIGYRPQCPLCGRVYSSTSNLRQHMLNVHSQTDRDQWFPCGHCGKRCKTKHYLINHQLQAHGIRQRQSSRPEPPCLAGAPGAQCPLCARRLRSAPAARAHLAAHYPRDSPRCPVAACARLFAHPNSVRNHMRLKHRRQWERMKTLKWGCGWTD</sequence>
<accession>A0ABN8IUN5</accession>
<dbReference type="PANTHER" id="PTHR24409">
    <property type="entry name" value="ZINC FINGER PROTEIN 142"/>
    <property type="match status" value="1"/>
</dbReference>